<feature type="transmembrane region" description="Helical" evidence="9">
    <location>
        <begin position="32"/>
        <end position="56"/>
    </location>
</feature>
<evidence type="ECO:0000256" key="8">
    <source>
        <dbReference type="ARBA" id="ARBA00023136"/>
    </source>
</evidence>
<dbReference type="PANTHER" id="PTHR43470:SF5">
    <property type="entry name" value="PHOSPHATE TRANSPORT SYSTEM PERMEASE PROTEIN PSTA"/>
    <property type="match status" value="1"/>
</dbReference>
<comment type="caution">
    <text evidence="11">The sequence shown here is derived from an EMBL/GenBank/DDBJ whole genome shotgun (WGS) entry which is preliminary data.</text>
</comment>
<keyword evidence="5 9" id="KW-1003">Cell membrane</keyword>
<proteinExistence type="inferred from homology"/>
<dbReference type="EMBL" id="JAPJZH010000018">
    <property type="protein sequence ID" value="MDA4848014.1"/>
    <property type="molecule type" value="Genomic_DNA"/>
</dbReference>
<feature type="transmembrane region" description="Helical" evidence="9">
    <location>
        <begin position="284"/>
        <end position="306"/>
    </location>
</feature>
<dbReference type="Pfam" id="PF11812">
    <property type="entry name" value="DUF3333"/>
    <property type="match status" value="1"/>
</dbReference>
<reference evidence="11" key="1">
    <citation type="submission" date="2022-11" db="EMBL/GenBank/DDBJ databases">
        <title>Hoeflea poritis sp. nov., isolated from scleractinian coral Porites lutea.</title>
        <authorList>
            <person name="Zhang G."/>
            <person name="Wei Q."/>
            <person name="Cai L."/>
        </authorList>
    </citation>
    <scope>NUCLEOTIDE SEQUENCE</scope>
    <source>
        <strain evidence="11">E7-10</strain>
    </source>
</reference>
<evidence type="ECO:0000256" key="5">
    <source>
        <dbReference type="ARBA" id="ARBA00022475"/>
    </source>
</evidence>
<comment type="subcellular location">
    <subcellularLocation>
        <location evidence="9">Cell inner membrane</location>
        <topology evidence="9">Multi-pass membrane protein</topology>
    </subcellularLocation>
    <subcellularLocation>
        <location evidence="1">Cell membrane</location>
        <topology evidence="1">Multi-pass membrane protein</topology>
    </subcellularLocation>
</comment>
<keyword evidence="4" id="KW-0813">Transport</keyword>
<dbReference type="Gene3D" id="1.10.3720.10">
    <property type="entry name" value="MetI-like"/>
    <property type="match status" value="1"/>
</dbReference>
<feature type="transmembrane region" description="Helical" evidence="9">
    <location>
        <begin position="256"/>
        <end position="278"/>
    </location>
</feature>
<dbReference type="PROSITE" id="PS50928">
    <property type="entry name" value="ABC_TM1"/>
    <property type="match status" value="1"/>
</dbReference>
<evidence type="ECO:0000256" key="3">
    <source>
        <dbReference type="ARBA" id="ARBA00016864"/>
    </source>
</evidence>
<feature type="transmembrane region" description="Helical" evidence="9">
    <location>
        <begin position="327"/>
        <end position="349"/>
    </location>
</feature>
<feature type="transmembrane region" description="Helical" evidence="9">
    <location>
        <begin position="402"/>
        <end position="421"/>
    </location>
</feature>
<evidence type="ECO:0000259" key="10">
    <source>
        <dbReference type="PROSITE" id="PS50928"/>
    </source>
</evidence>
<evidence type="ECO:0000256" key="9">
    <source>
        <dbReference type="RuleBase" id="RU363043"/>
    </source>
</evidence>
<dbReference type="SUPFAM" id="SSF161098">
    <property type="entry name" value="MetI-like"/>
    <property type="match status" value="1"/>
</dbReference>
<evidence type="ECO:0000313" key="12">
    <source>
        <dbReference type="Proteomes" id="UP001148313"/>
    </source>
</evidence>
<evidence type="ECO:0000256" key="1">
    <source>
        <dbReference type="ARBA" id="ARBA00004651"/>
    </source>
</evidence>
<evidence type="ECO:0000256" key="7">
    <source>
        <dbReference type="ARBA" id="ARBA00022989"/>
    </source>
</evidence>
<feature type="domain" description="ABC transmembrane type-1" evidence="10">
    <location>
        <begin position="211"/>
        <end position="418"/>
    </location>
</feature>
<dbReference type="InterPro" id="IPR035906">
    <property type="entry name" value="MetI-like_sf"/>
</dbReference>
<protein>
    <recommendedName>
        <fullName evidence="3 9">Phosphate transport system permease protein PstA</fullName>
    </recommendedName>
</protein>
<dbReference type="RefSeq" id="WP_271091860.1">
    <property type="nucleotide sequence ID" value="NZ_JAPJZH010000018.1"/>
</dbReference>
<dbReference type="NCBIfam" id="TIGR00974">
    <property type="entry name" value="3a0107s02c"/>
    <property type="match status" value="1"/>
</dbReference>
<dbReference type="InterPro" id="IPR024573">
    <property type="entry name" value="DUF3333"/>
</dbReference>
<feature type="transmembrane region" description="Helical" evidence="9">
    <location>
        <begin position="215"/>
        <end position="236"/>
    </location>
</feature>
<keyword evidence="8 9" id="KW-0472">Membrane</keyword>
<keyword evidence="6 9" id="KW-0812">Transmembrane</keyword>
<dbReference type="CDD" id="cd06261">
    <property type="entry name" value="TM_PBP2"/>
    <property type="match status" value="1"/>
</dbReference>
<evidence type="ECO:0000256" key="4">
    <source>
        <dbReference type="ARBA" id="ARBA00022448"/>
    </source>
</evidence>
<organism evidence="11 12">
    <name type="scientific">Hoeflea poritis</name>
    <dbReference type="NCBI Taxonomy" id="2993659"/>
    <lineage>
        <taxon>Bacteria</taxon>
        <taxon>Pseudomonadati</taxon>
        <taxon>Pseudomonadota</taxon>
        <taxon>Alphaproteobacteria</taxon>
        <taxon>Hyphomicrobiales</taxon>
        <taxon>Rhizobiaceae</taxon>
        <taxon>Hoeflea</taxon>
    </lineage>
</organism>
<keyword evidence="12" id="KW-1185">Reference proteome</keyword>
<dbReference type="PANTHER" id="PTHR43470">
    <property type="entry name" value="PHOSPHATE TRANSPORT SYSTEM PERMEASE PROTEIN PSTA-RELATED"/>
    <property type="match status" value="1"/>
</dbReference>
<comment type="similarity">
    <text evidence="2 9">Belongs to the binding-protein-dependent transport system permease family. CysTW subfamily.</text>
</comment>
<evidence type="ECO:0000256" key="6">
    <source>
        <dbReference type="ARBA" id="ARBA00022692"/>
    </source>
</evidence>
<dbReference type="InterPro" id="IPR000515">
    <property type="entry name" value="MetI-like"/>
</dbReference>
<gene>
    <name evidence="11" type="primary">pstA</name>
    <name evidence="11" type="ORF">OOZ53_21835</name>
</gene>
<accession>A0ABT4VTH2</accession>
<evidence type="ECO:0000256" key="2">
    <source>
        <dbReference type="ARBA" id="ARBA00007069"/>
    </source>
</evidence>
<dbReference type="Pfam" id="PF00528">
    <property type="entry name" value="BPD_transp_1"/>
    <property type="match status" value="1"/>
</dbReference>
<dbReference type="InterPro" id="IPR005672">
    <property type="entry name" value="Phosphate_PstA"/>
</dbReference>
<dbReference type="Proteomes" id="UP001148313">
    <property type="component" value="Unassembled WGS sequence"/>
</dbReference>
<evidence type="ECO:0000313" key="11">
    <source>
        <dbReference type="EMBL" id="MDA4848014.1"/>
    </source>
</evidence>
<keyword evidence="7 9" id="KW-1133">Transmembrane helix</keyword>
<name>A0ABT4VTH2_9HYPH</name>
<sequence length="429" mass="46962">MSSAEETIHRPVWDSDEMAARRRKRYAADRRLQRYGVAAITFAIGFLFLLVATLLYTGASAFVQTKARVTIDLSSAEVSADDLMGAPWRNIVRSSLLALEPTEIPRSDRRAYFQMFTSSAPFLVRDHVIANPDLIGKSFEFKIPFSDPLDQFAKGQISRDTPEDRRRVSNQQIGWFDKLQASGVVSKPFNWGLILNPDSRFPELAGLAGAISGSFWALLVCFLISFPVGVAAAIYLEEFAPKNRLTDIIEININNLAAVPSVVFGLLGLAVFLGWFGLPRSAPLVGGMVLSLMTLPTMIIVTRAALRSVPSSIREAALGIGASRHEAILHHMLPLSMPTILTGTIIGLAQALGETAPLLLIGMNAFITSPPEGVFSASTALPTQIYIWADSPERGFVSRTSAAILVLLGFLVLMNGLAVFLRNRFERRW</sequence>